<comment type="caution">
    <text evidence="1">The sequence shown here is derived from an EMBL/GenBank/DDBJ whole genome shotgun (WGS) entry which is preliminary data.</text>
</comment>
<protein>
    <recommendedName>
        <fullName evidence="3">Lipoprotein</fullName>
    </recommendedName>
</protein>
<gene>
    <name evidence="1" type="ORF">A3835_00675</name>
</gene>
<name>A0A1X0U536_9BACT</name>
<evidence type="ECO:0000313" key="2">
    <source>
        <dbReference type="Proteomes" id="UP000192671"/>
    </source>
</evidence>
<accession>A0A1X0U536</accession>
<evidence type="ECO:0000313" key="1">
    <source>
        <dbReference type="EMBL" id="ORI10855.1"/>
    </source>
</evidence>
<evidence type="ECO:0008006" key="3">
    <source>
        <dbReference type="Google" id="ProtNLM"/>
    </source>
</evidence>
<dbReference type="AlphaFoldDB" id="A0A1X0U536"/>
<dbReference type="Proteomes" id="UP000192671">
    <property type="component" value="Unassembled WGS sequence"/>
</dbReference>
<dbReference type="PROSITE" id="PS51257">
    <property type="entry name" value="PROKAR_LIPOPROTEIN"/>
    <property type="match status" value="1"/>
</dbReference>
<dbReference type="EMBL" id="LVWL01000001">
    <property type="protein sequence ID" value="ORI10855.1"/>
    <property type="molecule type" value="Genomic_DNA"/>
</dbReference>
<reference evidence="1 2" key="1">
    <citation type="journal article" date="2017" name="Gene Rep">
        <title>The ribosomal RNA operon (rrn) of Campylobacter concisus supports molecular typing to genomospecies level.</title>
        <authorList>
            <person name="Huq M."/>
            <person name="Van T.T.H."/>
            <person name="Gurtler V."/>
            <person name="Elshagmani E."/>
            <person name="Allemailem K.S."/>
            <person name="Smooker P.M."/>
            <person name="Istivan T.S."/>
        </authorList>
    </citation>
    <scope>NUCLEOTIDE SEQUENCE [LARGE SCALE GENOMIC DNA]</scope>
    <source>
        <strain evidence="1 2">RCH 26</strain>
    </source>
</reference>
<proteinExistence type="predicted"/>
<sequence>MRKQTIGWLVDKFSITLLALFILQGCGYNIQMAPNVTKTTHDYKFIAKLENTKEYMIKYLPPNITSGESELNANYEFIYTDQECETNFDSINIFNPLVLFGFPMSKDTFNMIANLRVFNEHGEIKFSSACLSNVSRNIFKNTNMTELRKKCIDRMRENLQTQINQSYEKGDFNVFKK</sequence>
<organism evidence="1 2">
    <name type="scientific">Campylobacter concisus</name>
    <dbReference type="NCBI Taxonomy" id="199"/>
    <lineage>
        <taxon>Bacteria</taxon>
        <taxon>Pseudomonadati</taxon>
        <taxon>Campylobacterota</taxon>
        <taxon>Epsilonproteobacteria</taxon>
        <taxon>Campylobacterales</taxon>
        <taxon>Campylobacteraceae</taxon>
        <taxon>Campylobacter</taxon>
    </lineage>
</organism>